<evidence type="ECO:0000256" key="5">
    <source>
        <dbReference type="SAM" id="Phobius"/>
    </source>
</evidence>
<evidence type="ECO:0000256" key="4">
    <source>
        <dbReference type="ARBA" id="ARBA00023136"/>
    </source>
</evidence>
<evidence type="ECO:0000259" key="6">
    <source>
        <dbReference type="Pfam" id="PF01061"/>
    </source>
</evidence>
<sequence>MYELRKMVTLDLLNLMKNPLWVAYATGFPILLVIILSFLGGGGNDAMGSLDYFGITMMLFATLLSSSFSANAFMEERIKLPNMRLVMLPVPSYYIPLSKIVATFIFSVFWYTLDGFLLYGLFKVNFGGGHWPAVWILLVATDLFAVVLGVLFCTIFKTETTANQLTSLIIQSLALLSGCFFPIYVLGDKIAAISQYSPITKVITTIFEVIYDRNFQDYVSTLVIILSFSLIGAVVSLKLFKGEDYL</sequence>
<feature type="transmembrane region" description="Helical" evidence="5">
    <location>
        <begin position="21"/>
        <end position="40"/>
    </location>
</feature>
<comment type="subcellular location">
    <subcellularLocation>
        <location evidence="1">Membrane</location>
        <topology evidence="1">Multi-pass membrane protein</topology>
    </subcellularLocation>
</comment>
<evidence type="ECO:0000313" key="8">
    <source>
        <dbReference type="Proteomes" id="UP000674938"/>
    </source>
</evidence>
<evidence type="ECO:0000256" key="3">
    <source>
        <dbReference type="ARBA" id="ARBA00022989"/>
    </source>
</evidence>
<feature type="transmembrane region" description="Helical" evidence="5">
    <location>
        <begin position="218"/>
        <end position="240"/>
    </location>
</feature>
<dbReference type="InterPro" id="IPR051784">
    <property type="entry name" value="Nod_factor_ABC_transporter"/>
</dbReference>
<proteinExistence type="predicted"/>
<dbReference type="EMBL" id="JAEEGA010000003">
    <property type="protein sequence ID" value="MBP1040629.1"/>
    <property type="molecule type" value="Genomic_DNA"/>
</dbReference>
<name>A0A940P8Y1_9ENTE</name>
<feature type="transmembrane region" description="Helical" evidence="5">
    <location>
        <begin position="168"/>
        <end position="187"/>
    </location>
</feature>
<dbReference type="PANTHER" id="PTHR43229:SF2">
    <property type="entry name" value="NODULATION PROTEIN J"/>
    <property type="match status" value="1"/>
</dbReference>
<keyword evidence="2 5" id="KW-0812">Transmembrane</keyword>
<feature type="transmembrane region" description="Helical" evidence="5">
    <location>
        <begin position="52"/>
        <end position="73"/>
    </location>
</feature>
<evidence type="ECO:0000256" key="1">
    <source>
        <dbReference type="ARBA" id="ARBA00004141"/>
    </source>
</evidence>
<dbReference type="GO" id="GO:0140359">
    <property type="term" value="F:ABC-type transporter activity"/>
    <property type="evidence" value="ECO:0007669"/>
    <property type="project" value="InterPro"/>
</dbReference>
<dbReference type="Pfam" id="PF01061">
    <property type="entry name" value="ABC2_membrane"/>
    <property type="match status" value="1"/>
</dbReference>
<keyword evidence="4 5" id="KW-0472">Membrane</keyword>
<dbReference type="PANTHER" id="PTHR43229">
    <property type="entry name" value="NODULATION PROTEIN J"/>
    <property type="match status" value="1"/>
</dbReference>
<gene>
    <name evidence="7" type="ORF">I6N95_06410</name>
</gene>
<keyword evidence="3 5" id="KW-1133">Transmembrane helix</keyword>
<evidence type="ECO:0000313" key="7">
    <source>
        <dbReference type="EMBL" id="MBP1040629.1"/>
    </source>
</evidence>
<dbReference type="Proteomes" id="UP000674938">
    <property type="component" value="Unassembled WGS sequence"/>
</dbReference>
<feature type="transmembrane region" description="Helical" evidence="5">
    <location>
        <begin position="133"/>
        <end position="156"/>
    </location>
</feature>
<dbReference type="GO" id="GO:0016020">
    <property type="term" value="C:membrane"/>
    <property type="evidence" value="ECO:0007669"/>
    <property type="project" value="UniProtKB-SubCell"/>
</dbReference>
<evidence type="ECO:0000256" key="2">
    <source>
        <dbReference type="ARBA" id="ARBA00022692"/>
    </source>
</evidence>
<reference evidence="7" key="1">
    <citation type="submission" date="2020-12" db="EMBL/GenBank/DDBJ databases">
        <title>Vagococcus allomyrinae sp. nov. and Enterococcus lavae sp. nov., isolated from the larvae of Allomyrina dichotoma.</title>
        <authorList>
            <person name="Lee S.D."/>
        </authorList>
    </citation>
    <scope>NUCLEOTIDE SEQUENCE</scope>
    <source>
        <strain evidence="7">BWB3-3</strain>
    </source>
</reference>
<comment type="caution">
    <text evidence="7">The sequence shown here is derived from an EMBL/GenBank/DDBJ whole genome shotgun (WGS) entry which is preliminary data.</text>
</comment>
<feature type="domain" description="ABC-2 type transporter transmembrane" evidence="6">
    <location>
        <begin position="11"/>
        <end position="206"/>
    </location>
</feature>
<dbReference type="InterPro" id="IPR013525">
    <property type="entry name" value="ABC2_TM"/>
</dbReference>
<dbReference type="AlphaFoldDB" id="A0A940P8Y1"/>
<protein>
    <submittedName>
        <fullName evidence="7">ABC transporter permease</fullName>
    </submittedName>
</protein>
<keyword evidence="8" id="KW-1185">Reference proteome</keyword>
<accession>A0A940P8Y1</accession>
<feature type="transmembrane region" description="Helical" evidence="5">
    <location>
        <begin position="93"/>
        <end position="113"/>
    </location>
</feature>
<dbReference type="RefSeq" id="WP_209525802.1">
    <property type="nucleotide sequence ID" value="NZ_JAEEGA010000003.1"/>
</dbReference>
<organism evidence="7 8">
    <name type="scientific">Vagococcus allomyrinae</name>
    <dbReference type="NCBI Taxonomy" id="2794353"/>
    <lineage>
        <taxon>Bacteria</taxon>
        <taxon>Bacillati</taxon>
        <taxon>Bacillota</taxon>
        <taxon>Bacilli</taxon>
        <taxon>Lactobacillales</taxon>
        <taxon>Enterococcaceae</taxon>
        <taxon>Vagococcus</taxon>
    </lineage>
</organism>